<dbReference type="PROSITE" id="PS50262">
    <property type="entry name" value="G_PROTEIN_RECEP_F1_2"/>
    <property type="match status" value="1"/>
</dbReference>
<keyword evidence="11" id="KW-0716">Sensory transduction</keyword>
<gene>
    <name evidence="13" type="ORF">GDO54_017205</name>
</gene>
<evidence type="ECO:0000256" key="3">
    <source>
        <dbReference type="ARBA" id="ARBA00022692"/>
    </source>
</evidence>
<evidence type="ECO:0000256" key="5">
    <source>
        <dbReference type="ARBA" id="ARBA00022989"/>
    </source>
</evidence>
<organism evidence="13 14">
    <name type="scientific">Pyxicephalus adspersus</name>
    <name type="common">African bullfrog</name>
    <dbReference type="NCBI Taxonomy" id="30357"/>
    <lineage>
        <taxon>Eukaryota</taxon>
        <taxon>Metazoa</taxon>
        <taxon>Chordata</taxon>
        <taxon>Craniata</taxon>
        <taxon>Vertebrata</taxon>
        <taxon>Euteleostomi</taxon>
        <taxon>Amphibia</taxon>
        <taxon>Batrachia</taxon>
        <taxon>Anura</taxon>
        <taxon>Neobatrachia</taxon>
        <taxon>Ranoidea</taxon>
        <taxon>Pyxicephalidae</taxon>
        <taxon>Pyxicephalinae</taxon>
        <taxon>Pyxicephalus</taxon>
    </lineage>
</organism>
<dbReference type="PRINTS" id="PR00245">
    <property type="entry name" value="OLFACTORYR"/>
</dbReference>
<evidence type="ECO:0000256" key="8">
    <source>
        <dbReference type="ARBA" id="ARBA00023170"/>
    </source>
</evidence>
<feature type="transmembrane region" description="Helical" evidence="11">
    <location>
        <begin position="20"/>
        <end position="48"/>
    </location>
</feature>
<keyword evidence="7 11" id="KW-0472">Membrane</keyword>
<feature type="transmembrane region" description="Helical" evidence="11">
    <location>
        <begin position="272"/>
        <end position="292"/>
    </location>
</feature>
<feature type="transmembrane region" description="Helical" evidence="11">
    <location>
        <begin position="141"/>
        <end position="162"/>
    </location>
</feature>
<dbReference type="PROSITE" id="PS00237">
    <property type="entry name" value="G_PROTEIN_RECEP_F1_1"/>
    <property type="match status" value="1"/>
</dbReference>
<evidence type="ECO:0000256" key="4">
    <source>
        <dbReference type="ARBA" id="ARBA00022725"/>
    </source>
</evidence>
<sequence>MVAPENYTFSGFVLLGFSDAPYLLLPLFFFFLVAYVLCIGGNTFIFTLITSKSQLHTPMYMLLGNLALVDVLFTSTIIPRTLYSILFGDSHISIVGCFIQLFMFLAVGNMDSFLLAIMAFDRYCAVCVPLRYLIIMSQRTWMCMVAFSWVIVCLHSTLYTLLTYSQPRCSWVIHHFFCDLPVIMMLCCHGIPEILLKIGYVEGPIVILGPVLLILGSYILIIKAILTLQSSQGRWKTFSTCSSHLTMVILFYSTVIFMYFRPSSIYSPTYDRVISVVYSVIIPMLNPFIYSLRNKEVKTAVRKVLT</sequence>
<evidence type="ECO:0000256" key="10">
    <source>
        <dbReference type="RuleBase" id="RU000688"/>
    </source>
</evidence>
<feature type="domain" description="G-protein coupled receptors family 1 profile" evidence="12">
    <location>
        <begin position="41"/>
        <end position="290"/>
    </location>
</feature>
<dbReference type="InterPro" id="IPR050516">
    <property type="entry name" value="Olfactory_GPCR"/>
</dbReference>
<dbReference type="EMBL" id="DYDO01000007">
    <property type="protein sequence ID" value="DBA20419.1"/>
    <property type="molecule type" value="Genomic_DNA"/>
</dbReference>
<evidence type="ECO:0000256" key="7">
    <source>
        <dbReference type="ARBA" id="ARBA00023136"/>
    </source>
</evidence>
<keyword evidence="5 11" id="KW-1133">Transmembrane helix</keyword>
<feature type="transmembrane region" description="Helical" evidence="11">
    <location>
        <begin position="98"/>
        <end position="120"/>
    </location>
</feature>
<dbReference type="Pfam" id="PF13853">
    <property type="entry name" value="7tm_4"/>
    <property type="match status" value="1"/>
</dbReference>
<dbReference type="PRINTS" id="PR00237">
    <property type="entry name" value="GPCRRHODOPSN"/>
</dbReference>
<dbReference type="InterPro" id="IPR017452">
    <property type="entry name" value="GPCR_Rhodpsn_7TM"/>
</dbReference>
<proteinExistence type="inferred from homology"/>
<evidence type="ECO:0000256" key="2">
    <source>
        <dbReference type="ARBA" id="ARBA00022475"/>
    </source>
</evidence>
<keyword evidence="3 10" id="KW-0812">Transmembrane</keyword>
<dbReference type="GO" id="GO:0005886">
    <property type="term" value="C:plasma membrane"/>
    <property type="evidence" value="ECO:0007669"/>
    <property type="project" value="UniProtKB-SubCell"/>
</dbReference>
<comment type="caution">
    <text evidence="13">The sequence shown here is derived from an EMBL/GenBank/DDBJ whole genome shotgun (WGS) entry which is preliminary data.</text>
</comment>
<keyword evidence="9 10" id="KW-0807">Transducer</keyword>
<dbReference type="InterPro" id="IPR000276">
    <property type="entry name" value="GPCR_Rhodpsn"/>
</dbReference>
<accession>A0AAV3A063</accession>
<dbReference type="AlphaFoldDB" id="A0AAV3A063"/>
<keyword evidence="2 11" id="KW-1003">Cell membrane</keyword>
<evidence type="ECO:0000313" key="13">
    <source>
        <dbReference type="EMBL" id="DBA20419.1"/>
    </source>
</evidence>
<name>A0AAV3A063_PYXAD</name>
<dbReference type="Gene3D" id="1.20.1070.10">
    <property type="entry name" value="Rhodopsin 7-helix transmembrane proteins"/>
    <property type="match status" value="1"/>
</dbReference>
<keyword evidence="14" id="KW-1185">Reference proteome</keyword>
<keyword evidence="6 10" id="KW-0297">G-protein coupled receptor</keyword>
<keyword evidence="8 10" id="KW-0675">Receptor</keyword>
<comment type="similarity">
    <text evidence="10">Belongs to the G-protein coupled receptor 1 family.</text>
</comment>
<evidence type="ECO:0000259" key="12">
    <source>
        <dbReference type="PROSITE" id="PS50262"/>
    </source>
</evidence>
<evidence type="ECO:0000256" key="6">
    <source>
        <dbReference type="ARBA" id="ARBA00023040"/>
    </source>
</evidence>
<dbReference type="FunFam" id="1.20.1070.10:FF:000015">
    <property type="entry name" value="Olfactory receptor"/>
    <property type="match status" value="1"/>
</dbReference>
<dbReference type="SUPFAM" id="SSF81321">
    <property type="entry name" value="Family A G protein-coupled receptor-like"/>
    <property type="match status" value="1"/>
</dbReference>
<dbReference type="PANTHER" id="PTHR26452">
    <property type="entry name" value="OLFACTORY RECEPTOR"/>
    <property type="match status" value="1"/>
</dbReference>
<evidence type="ECO:0000256" key="11">
    <source>
        <dbReference type="RuleBase" id="RU363047"/>
    </source>
</evidence>
<evidence type="ECO:0000313" key="14">
    <source>
        <dbReference type="Proteomes" id="UP001181693"/>
    </source>
</evidence>
<dbReference type="InterPro" id="IPR000725">
    <property type="entry name" value="Olfact_rcpt"/>
</dbReference>
<reference evidence="13" key="1">
    <citation type="thesis" date="2020" institute="ProQuest LLC" country="789 East Eisenhower Parkway, Ann Arbor, MI, USA">
        <title>Comparative Genomics and Chromosome Evolution.</title>
        <authorList>
            <person name="Mudd A.B."/>
        </authorList>
    </citation>
    <scope>NUCLEOTIDE SEQUENCE</scope>
    <source>
        <strain evidence="13">1538</strain>
        <tissue evidence="13">Blood</tissue>
    </source>
</reference>
<dbReference type="GO" id="GO:0004930">
    <property type="term" value="F:G protein-coupled receptor activity"/>
    <property type="evidence" value="ECO:0007669"/>
    <property type="project" value="UniProtKB-KW"/>
</dbReference>
<dbReference type="GO" id="GO:0004984">
    <property type="term" value="F:olfactory receptor activity"/>
    <property type="evidence" value="ECO:0007669"/>
    <property type="project" value="InterPro"/>
</dbReference>
<feature type="transmembrane region" description="Helical" evidence="11">
    <location>
        <begin position="205"/>
        <end position="226"/>
    </location>
</feature>
<feature type="transmembrane region" description="Helical" evidence="11">
    <location>
        <begin position="238"/>
        <end position="260"/>
    </location>
</feature>
<evidence type="ECO:0000256" key="9">
    <source>
        <dbReference type="ARBA" id="ARBA00023224"/>
    </source>
</evidence>
<keyword evidence="4 11" id="KW-0552">Olfaction</keyword>
<protein>
    <recommendedName>
        <fullName evidence="11">Olfactory receptor</fullName>
    </recommendedName>
</protein>
<feature type="transmembrane region" description="Helical" evidence="11">
    <location>
        <begin position="60"/>
        <end position="78"/>
    </location>
</feature>
<comment type="subcellular location">
    <subcellularLocation>
        <location evidence="1 11">Cell membrane</location>
        <topology evidence="1 11">Multi-pass membrane protein</topology>
    </subcellularLocation>
</comment>
<dbReference type="Proteomes" id="UP001181693">
    <property type="component" value="Unassembled WGS sequence"/>
</dbReference>
<evidence type="ECO:0000256" key="1">
    <source>
        <dbReference type="ARBA" id="ARBA00004651"/>
    </source>
</evidence>